<accession>V9SHN6</accession>
<dbReference type="EMBL" id="KF787094">
    <property type="protein sequence ID" value="AHC56559.1"/>
    <property type="molecule type" value="Genomic_DNA"/>
</dbReference>
<name>V9SHN6_9CAUD</name>
<gene>
    <name evidence="1" type="ORF">JJJA_0043</name>
</gene>
<reference evidence="1 2" key="1">
    <citation type="journal article" date="2014" name="Virol. J.">
        <title>First genome sequences of Achromobacter phages reveal new members of the N4 family.</title>
        <authorList>
            <person name="Wittmann J."/>
            <person name="Dreiseikelmann B."/>
            <person name="Rohde M."/>
            <person name="Meier-Kolthoff J.P."/>
            <person name="Bunk B."/>
            <person name="Rohde C."/>
        </authorList>
    </citation>
    <scope>NUCLEOTIDE SEQUENCE [LARGE SCALE GENOMIC DNA]</scope>
</reference>
<evidence type="ECO:0000313" key="2">
    <source>
        <dbReference type="Proteomes" id="UP000018886"/>
    </source>
</evidence>
<organism evidence="1 2">
    <name type="scientific">Achromobacter phage JWDelta</name>
    <dbReference type="NCBI Taxonomy" id="1416008"/>
    <lineage>
        <taxon>Viruses</taxon>
        <taxon>Duplodnaviria</taxon>
        <taxon>Heunggongvirae</taxon>
        <taxon>Uroviricota</taxon>
        <taxon>Caudoviricetes</taxon>
        <taxon>Schitoviridae</taxon>
        <taxon>Rothmandenesvirinae</taxon>
        <taxon>Jwalphavirus</taxon>
        <taxon>Jwalphavirus jwalpha</taxon>
    </lineage>
</organism>
<evidence type="ECO:0000313" key="1">
    <source>
        <dbReference type="EMBL" id="AHC56559.1"/>
    </source>
</evidence>
<dbReference type="Proteomes" id="UP000018886">
    <property type="component" value="Segment"/>
</dbReference>
<proteinExistence type="predicted"/>
<protein>
    <submittedName>
        <fullName evidence="1">Uncharacterized protein</fullName>
    </submittedName>
</protein>
<sequence length="62" mass="7305">MRHRFLMAPPSSVAASKTLDSVRDLAREFGWKMDMPVRDFLRQRLEQAKIADRWEEDSLKGQ</sequence>